<reference evidence="3" key="2">
    <citation type="submission" date="2011-01" db="EMBL/GenBank/DDBJ databases">
        <title>The complete genome of Nitratifractor salsuginis DSM 16511.</title>
        <authorList>
            <consortium name="US DOE Joint Genome Institute (JGI-PGF)"/>
            <person name="Lucas S."/>
            <person name="Copeland A."/>
            <person name="Lapidus A."/>
            <person name="Bruce D."/>
            <person name="Goodwin L."/>
            <person name="Pitluck S."/>
            <person name="Kyrpides N."/>
            <person name="Mavromatis K."/>
            <person name="Ivanova N."/>
            <person name="Mikhailova N."/>
            <person name="Zeytun A."/>
            <person name="Detter J.C."/>
            <person name="Tapia R."/>
            <person name="Han C."/>
            <person name="Land M."/>
            <person name="Hauser L."/>
            <person name="Markowitz V."/>
            <person name="Cheng J.-F."/>
            <person name="Hugenholtz P."/>
            <person name="Woyke T."/>
            <person name="Wu D."/>
            <person name="Tindall B."/>
            <person name="Schuetze A."/>
            <person name="Brambilla E."/>
            <person name="Klenk H.-P."/>
            <person name="Eisen J.A."/>
        </authorList>
    </citation>
    <scope>NUCLEOTIDE SEQUENCE [LARGE SCALE GENOMIC DNA]</scope>
    <source>
        <strain evidence="3">DSM 16511 / JCM 12458 / E9I37-1</strain>
    </source>
</reference>
<feature type="transmembrane region" description="Helical" evidence="1">
    <location>
        <begin position="127"/>
        <end position="144"/>
    </location>
</feature>
<dbReference type="EMBL" id="CP002452">
    <property type="protein sequence ID" value="ADV46013.1"/>
    <property type="molecule type" value="Genomic_DNA"/>
</dbReference>
<dbReference type="STRING" id="749222.Nitsa_0746"/>
<dbReference type="HOGENOM" id="CLU_130260_1_0_7"/>
<sequence>MRRTLLTLLAGDGVLLLLTLIVGDLRVIASAQVGYWSSALVVLASFGTYRRMVQRRLEAESIPAADIDRDVIDRLEDPYDLYSEEAEETTEEKSAREQIREEKKRLKKQRRSPAAAARDAVPAFSPWRLGAYGVLVAGFFFLNGAHLLHLGSYLLSLALPIILAVWSLMNPGSENA</sequence>
<dbReference type="KEGG" id="nsa:Nitsa_0746"/>
<evidence type="ECO:0000313" key="3">
    <source>
        <dbReference type="Proteomes" id="UP000008633"/>
    </source>
</evidence>
<feature type="transmembrane region" description="Helical" evidence="1">
    <location>
        <begin position="150"/>
        <end position="169"/>
    </location>
</feature>
<keyword evidence="1" id="KW-0472">Membrane</keyword>
<keyword evidence="1" id="KW-0812">Transmembrane</keyword>
<protein>
    <submittedName>
        <fullName evidence="2">Uncharacterized protein</fullName>
    </submittedName>
</protein>
<reference evidence="2 3" key="1">
    <citation type="journal article" date="2011" name="Stand. Genomic Sci.">
        <title>Complete genome sequence of Nitratifractor salsuginis type strain (E9I37-1).</title>
        <authorList>
            <person name="Anderson I."/>
            <person name="Sikorski J."/>
            <person name="Zeytun A."/>
            <person name="Nolan M."/>
            <person name="Lapidus A."/>
            <person name="Lucas S."/>
            <person name="Hammon N."/>
            <person name="Deshpande S."/>
            <person name="Cheng J.F."/>
            <person name="Tapia R."/>
            <person name="Han C."/>
            <person name="Goodwin L."/>
            <person name="Pitluck S."/>
            <person name="Liolios K."/>
            <person name="Pagani I."/>
            <person name="Ivanova N."/>
            <person name="Huntemann M."/>
            <person name="Mavromatis K."/>
            <person name="Ovchinikova G."/>
            <person name="Pati A."/>
            <person name="Chen A."/>
            <person name="Palaniappan K."/>
            <person name="Land M."/>
            <person name="Hauser L."/>
            <person name="Brambilla E.M."/>
            <person name="Ngatchou-Djao O.D."/>
            <person name="Rohde M."/>
            <person name="Tindall B.J."/>
            <person name="Goker M."/>
            <person name="Detter J.C."/>
            <person name="Woyke T."/>
            <person name="Bristow J."/>
            <person name="Eisen J.A."/>
            <person name="Markowitz V."/>
            <person name="Hugenholtz P."/>
            <person name="Klenk H.P."/>
            <person name="Kyrpides N.C."/>
        </authorList>
    </citation>
    <scope>NUCLEOTIDE SEQUENCE [LARGE SCALE GENOMIC DNA]</scope>
    <source>
        <strain evidence="3">DSM 16511 / JCM 12458 / E9I37-1</strain>
    </source>
</reference>
<name>E6X278_NITSE</name>
<keyword evidence="3" id="KW-1185">Reference proteome</keyword>
<proteinExistence type="predicted"/>
<gene>
    <name evidence="2" type="ordered locus">Nitsa_0746</name>
</gene>
<dbReference type="OrthoDB" id="5373009at2"/>
<dbReference type="Proteomes" id="UP000008633">
    <property type="component" value="Chromosome"/>
</dbReference>
<feature type="transmembrane region" description="Helical" evidence="1">
    <location>
        <begin position="33"/>
        <end position="49"/>
    </location>
</feature>
<keyword evidence="1" id="KW-1133">Transmembrane helix</keyword>
<organism evidence="2 3">
    <name type="scientific">Nitratifractor salsuginis (strain DSM 16511 / JCM 12458 / E9I37-1)</name>
    <dbReference type="NCBI Taxonomy" id="749222"/>
    <lineage>
        <taxon>Bacteria</taxon>
        <taxon>Pseudomonadati</taxon>
        <taxon>Campylobacterota</taxon>
        <taxon>Epsilonproteobacteria</taxon>
        <taxon>Campylobacterales</taxon>
        <taxon>Sulfurovaceae</taxon>
        <taxon>Nitratifractor</taxon>
    </lineage>
</organism>
<dbReference type="RefSeq" id="WP_013553707.1">
    <property type="nucleotide sequence ID" value="NC_014935.1"/>
</dbReference>
<evidence type="ECO:0000256" key="1">
    <source>
        <dbReference type="SAM" id="Phobius"/>
    </source>
</evidence>
<dbReference type="AlphaFoldDB" id="E6X278"/>
<accession>E6X278</accession>
<dbReference type="eggNOG" id="ENOG50319B6">
    <property type="taxonomic scope" value="Bacteria"/>
</dbReference>
<evidence type="ECO:0000313" key="2">
    <source>
        <dbReference type="EMBL" id="ADV46013.1"/>
    </source>
</evidence>